<dbReference type="InterPro" id="IPR039428">
    <property type="entry name" value="NUOK/Mnh_C1-like"/>
</dbReference>
<evidence type="ECO:0000313" key="12">
    <source>
        <dbReference type="EMBL" id="AHN95695.1"/>
    </source>
</evidence>
<evidence type="ECO:0000256" key="1">
    <source>
        <dbReference type="ARBA" id="ARBA00004141"/>
    </source>
</evidence>
<sequence>MFMYFMYYYKYIVLFISFFVGLLVFLSMRKHLLLTLLSLEYLVLCVFTFMVLFVMNFFGDFYFLLVFLTFSVCEGVLGLSILTTLIRAYGNDNVNSLFIIKW</sequence>
<comment type="subcellular location">
    <subcellularLocation>
        <location evidence="1">Membrane</location>
        <topology evidence="1">Multi-pass membrane protein</topology>
    </subcellularLocation>
</comment>
<feature type="transmembrane region" description="Helical" evidence="11">
    <location>
        <begin position="61"/>
        <end position="86"/>
    </location>
</feature>
<evidence type="ECO:0000256" key="5">
    <source>
        <dbReference type="ARBA" id="ARBA00022967"/>
    </source>
</evidence>
<geneLocation type="mitochondrion" evidence="12"/>
<dbReference type="GO" id="GO:0008137">
    <property type="term" value="F:NADH dehydrogenase (ubiquinone) activity"/>
    <property type="evidence" value="ECO:0007669"/>
    <property type="project" value="UniProtKB-EC"/>
</dbReference>
<protein>
    <recommendedName>
        <fullName evidence="3">NADH-ubiquinone oxidoreductase chain 4L</fullName>
    </recommendedName>
    <alternativeName>
        <fullName evidence="9">NADH dehydrogenase subunit 4L</fullName>
    </alternativeName>
</protein>
<name>A0A0F6MY61_9HEMI</name>
<organism evidence="12">
    <name type="scientific">Trigonotylus caelestialium</name>
    <dbReference type="NCBI Taxonomy" id="881767"/>
    <lineage>
        <taxon>Eukaryota</taxon>
        <taxon>Metazoa</taxon>
        <taxon>Ecdysozoa</taxon>
        <taxon>Arthropoda</taxon>
        <taxon>Hexapoda</taxon>
        <taxon>Insecta</taxon>
        <taxon>Pterygota</taxon>
        <taxon>Neoptera</taxon>
        <taxon>Paraneoptera</taxon>
        <taxon>Hemiptera</taxon>
        <taxon>Heteroptera</taxon>
        <taxon>Panheteroptera</taxon>
        <taxon>Cimicomorpha</taxon>
        <taxon>Miridae</taxon>
        <taxon>Stenodemini</taxon>
        <taxon>Trigonotylus</taxon>
    </lineage>
</organism>
<dbReference type="AlphaFoldDB" id="A0A0F6MY61"/>
<evidence type="ECO:0000256" key="3">
    <source>
        <dbReference type="ARBA" id="ARBA00016612"/>
    </source>
</evidence>
<keyword evidence="6 11" id="KW-1133">Transmembrane helix</keyword>
<keyword evidence="12" id="KW-0496">Mitochondrion</keyword>
<evidence type="ECO:0000256" key="6">
    <source>
        <dbReference type="ARBA" id="ARBA00022989"/>
    </source>
</evidence>
<comment type="similarity">
    <text evidence="2">Belongs to the complex I subunit 4L family.</text>
</comment>
<reference evidence="12" key="1">
    <citation type="journal article" date="2014" name="PLoS ONE">
        <title>Comparative mitogenomics of plant bugs (Hemiptera: Miridae): identifying the AGG codon reassignments between serine and lysine.</title>
        <authorList>
            <person name="Wang Y."/>
            <person name="Li H."/>
            <person name="Wang P."/>
            <person name="Song F."/>
            <person name="Cai W."/>
        </authorList>
    </citation>
    <scope>NUCLEOTIDE SEQUENCE</scope>
</reference>
<evidence type="ECO:0000256" key="11">
    <source>
        <dbReference type="SAM" id="Phobius"/>
    </source>
</evidence>
<feature type="transmembrane region" description="Helical" evidence="11">
    <location>
        <begin position="33"/>
        <end position="55"/>
    </location>
</feature>
<comment type="catalytic activity">
    <reaction evidence="10">
        <text>a ubiquinone + NADH + 5 H(+)(in) = a ubiquinol + NAD(+) + 4 H(+)(out)</text>
        <dbReference type="Rhea" id="RHEA:29091"/>
        <dbReference type="Rhea" id="RHEA-COMP:9565"/>
        <dbReference type="Rhea" id="RHEA-COMP:9566"/>
        <dbReference type="ChEBI" id="CHEBI:15378"/>
        <dbReference type="ChEBI" id="CHEBI:16389"/>
        <dbReference type="ChEBI" id="CHEBI:17976"/>
        <dbReference type="ChEBI" id="CHEBI:57540"/>
        <dbReference type="ChEBI" id="CHEBI:57945"/>
        <dbReference type="EC" id="7.1.1.2"/>
    </reaction>
</comment>
<dbReference type="Pfam" id="PF00420">
    <property type="entry name" value="Oxidored_q2"/>
    <property type="match status" value="1"/>
</dbReference>
<keyword evidence="8 11" id="KW-0472">Membrane</keyword>
<evidence type="ECO:0000256" key="9">
    <source>
        <dbReference type="ARBA" id="ARBA00031586"/>
    </source>
</evidence>
<dbReference type="EMBL" id="KJ170899">
    <property type="protein sequence ID" value="AHN95695.1"/>
    <property type="molecule type" value="Genomic_DNA"/>
</dbReference>
<keyword evidence="7" id="KW-0520">NAD</keyword>
<feature type="transmembrane region" description="Helical" evidence="11">
    <location>
        <begin position="6"/>
        <end position="26"/>
    </location>
</feature>
<accession>A0A0F6MY61</accession>
<proteinExistence type="inferred from homology"/>
<keyword evidence="5" id="KW-1278">Translocase</keyword>
<keyword evidence="4 11" id="KW-0812">Transmembrane</keyword>
<dbReference type="Gene3D" id="1.10.287.3510">
    <property type="match status" value="1"/>
</dbReference>
<evidence type="ECO:0000256" key="2">
    <source>
        <dbReference type="ARBA" id="ARBA00010519"/>
    </source>
</evidence>
<evidence type="ECO:0000256" key="7">
    <source>
        <dbReference type="ARBA" id="ARBA00023027"/>
    </source>
</evidence>
<evidence type="ECO:0000256" key="8">
    <source>
        <dbReference type="ARBA" id="ARBA00023136"/>
    </source>
</evidence>
<evidence type="ECO:0000256" key="4">
    <source>
        <dbReference type="ARBA" id="ARBA00022692"/>
    </source>
</evidence>
<evidence type="ECO:0000256" key="10">
    <source>
        <dbReference type="ARBA" id="ARBA00049551"/>
    </source>
</evidence>
<dbReference type="GO" id="GO:0016020">
    <property type="term" value="C:membrane"/>
    <property type="evidence" value="ECO:0007669"/>
    <property type="project" value="UniProtKB-SubCell"/>
</dbReference>
<gene>
    <name evidence="12" type="primary">ND4L</name>
</gene>